<dbReference type="GO" id="GO:0000981">
    <property type="term" value="F:DNA-binding transcription factor activity, RNA polymerase II-specific"/>
    <property type="evidence" value="ECO:0007669"/>
    <property type="project" value="InterPro"/>
</dbReference>
<feature type="region of interest" description="Disordered" evidence="2">
    <location>
        <begin position="962"/>
        <end position="995"/>
    </location>
</feature>
<dbReference type="Gene3D" id="3.40.50.300">
    <property type="entry name" value="P-loop containing nucleotide triphosphate hydrolases"/>
    <property type="match status" value="1"/>
</dbReference>
<dbReference type="SUPFAM" id="SSF57701">
    <property type="entry name" value="Zn2/Cys6 DNA-binding domain"/>
    <property type="match status" value="1"/>
</dbReference>
<dbReference type="PANTHER" id="PTHR46411:SF2">
    <property type="entry name" value="AAA+ ATPASE DOMAIN-CONTAINING PROTEIN"/>
    <property type="match status" value="1"/>
</dbReference>
<dbReference type="eggNOG" id="KOG0742">
    <property type="taxonomic scope" value="Eukaryota"/>
</dbReference>
<proteinExistence type="predicted"/>
<dbReference type="Pfam" id="PF11951">
    <property type="entry name" value="Fungal_trans_2"/>
    <property type="match status" value="1"/>
</dbReference>
<keyword evidence="1" id="KW-0539">Nucleus</keyword>
<dbReference type="GO" id="GO:0008270">
    <property type="term" value="F:zinc ion binding"/>
    <property type="evidence" value="ECO:0007669"/>
    <property type="project" value="InterPro"/>
</dbReference>
<dbReference type="InterPro" id="IPR001138">
    <property type="entry name" value="Zn2Cys6_DnaBD"/>
</dbReference>
<dbReference type="EMBL" id="KI912116">
    <property type="protein sequence ID" value="ETS77200.1"/>
    <property type="molecule type" value="Genomic_DNA"/>
</dbReference>
<dbReference type="GeneID" id="19276087"/>
<dbReference type="RefSeq" id="XP_007837846.1">
    <property type="nucleotide sequence ID" value="XM_007839655.1"/>
</dbReference>
<dbReference type="GO" id="GO:0016887">
    <property type="term" value="F:ATP hydrolysis activity"/>
    <property type="evidence" value="ECO:0007669"/>
    <property type="project" value="InterPro"/>
</dbReference>
<evidence type="ECO:0000313" key="4">
    <source>
        <dbReference type="EMBL" id="ETS77200.1"/>
    </source>
</evidence>
<gene>
    <name evidence="4" type="ORF">PFICI_11074</name>
</gene>
<sequence>MDREKSTPACENTEELRLENDATADVALKLDSLFRISDIHTFKQAITISDDLSHVAKIEERQLLALRDKNERLAPLVATVLNPLGPTASNKPLRLKDYQIQLMLLEQQNKKRLMLARQEQDIMFDPPVESPVNFMQPEDPALMGGPALSRKRKRLLDDNSDTQLSPDVLEMDAVELRSFIAALEERAIALGASYDVPKIPSSLKHQILYRIFEEKTISDGPKGKKSIQKIVTGPYFDPPEWVGGQDETGTLRCQLPLQNFDLFLEKNKDLAFIVYKTYDLQVGHENESQRQKVVVNESIHPITDELKEAVKVLLESEEEFFQLHQEYKDTSELTAPYLWVFHQRDSWESVLEGLPQVLRNQTNMLWEYIMDNHGEEYAAVDTFISSGQITSNYIKYLFKPGDIIVESKNDQHLGYMAKSWPHYEGKSLKARQHKGAVPDNSSASFHGVNSIFNHRGEEKVVVHKWTIEAWHWEFDGQFRRRSGMLWLSVEADPRDTEKGIAKSKHNADQQQNDSGIVNIDELGIFPLSCASEEIIARLRRRGRSFWTCRNGAFMSYRESTGQNGSTLLEERYMIDLKTYHSLHKDNKAERTGFGTGFVHEISFEAMEKDEPPDPTFEFLLPLTIKGFNLRKKKWYDLAADRISPVKWNKEAFQKVVIDPKAKDLILALVNNQLASEVSTDLIEGKGNGLIMLLHGGPGTGKTLTAESVAEISEKPLYRVTCGDVGTKAEDVEKYLESVLHLGKLWGCVVLLDEADVFLEERSLRDLERNALVSVFLRVLEYYEGILILTSNRVGTFDEAFKSRIQLALHYPTLGPYQRLRIWENFLDRLAKLDDRSIDLDDLRYHLEDLQKEDMNGRQIRNAITTARQYAKWKKVTLTYQHLKDVIEVSGRFDQYLSKVRGGLSEDQLAEDEGPACATCRVKSRRCDRGRPSCNRCLTKGLTCGGYPDKFRFCGIASRGKLKGKKIPTADGPEISLKGSAEQPQQPESLPSAAPLATTEDDNHIETLHLGAPSSTLQLESASDPPRLSTPREPSQTRRDGPQNVETPVGERRYSDVDPAELNSAMTIHPLPDPNFVYEMVTSNSPTHSESPVHSLLTRIGNSRIRSQADALLEHYVSEICPHQIQQLGAHVANPYESYIVPLAKEPVGLLYAILGLAASHLGQEQSDRDLQYNVAVECRLLSLSELGSAIRRAISTEMSNDFRDAIFATIQILLLQDVCESGVSENGIHISGAFAISSNLLKLDTLEPLRHSRTIFFLSNLAWLDIIRAFANPQRLSFSQESRETLVMLIDSRFELVNGCPKDLFILIGEALTCAKARGLQDIGKTEFEQKLRRILRQLYSWNRHQYQCPNDDARWVNVAEAFRHTCILRVLRLLDEFHDPRDPEIQESVHAILDAVSGISKDCALVELMVLPLFMAGADAMSPHSRHYVKLRLDDIRGRSRMSNPAPDRLLQQVWDARALQSKHDRKNIPWMLFTNDSQSTRQHDYLII</sequence>
<dbReference type="CDD" id="cd00067">
    <property type="entry name" value="GAL4"/>
    <property type="match status" value="1"/>
</dbReference>
<evidence type="ECO:0000256" key="1">
    <source>
        <dbReference type="ARBA" id="ARBA00023242"/>
    </source>
</evidence>
<dbReference type="Pfam" id="PF00004">
    <property type="entry name" value="AAA"/>
    <property type="match status" value="1"/>
</dbReference>
<dbReference type="InterPro" id="IPR021858">
    <property type="entry name" value="Fun_TF"/>
</dbReference>
<dbReference type="InParanoid" id="W3WTN3"/>
<dbReference type="HOGENOM" id="CLU_249194_0_0_1"/>
<keyword evidence="5" id="KW-1185">Reference proteome</keyword>
<dbReference type="InterPro" id="IPR054289">
    <property type="entry name" value="DUF7025"/>
</dbReference>
<evidence type="ECO:0000313" key="5">
    <source>
        <dbReference type="Proteomes" id="UP000030651"/>
    </source>
</evidence>
<dbReference type="InterPro" id="IPR027417">
    <property type="entry name" value="P-loop_NTPase"/>
</dbReference>
<dbReference type="CDD" id="cd19481">
    <property type="entry name" value="RecA-like_protease"/>
    <property type="match status" value="1"/>
</dbReference>
<dbReference type="PANTHER" id="PTHR46411">
    <property type="entry name" value="FAMILY ATPASE, PUTATIVE-RELATED"/>
    <property type="match status" value="1"/>
</dbReference>
<dbReference type="Proteomes" id="UP000030651">
    <property type="component" value="Unassembled WGS sequence"/>
</dbReference>
<accession>W3WTN3</accession>
<feature type="region of interest" description="Disordered" evidence="2">
    <location>
        <begin position="1010"/>
        <end position="1051"/>
    </location>
</feature>
<evidence type="ECO:0000256" key="2">
    <source>
        <dbReference type="SAM" id="MobiDB-lite"/>
    </source>
</evidence>
<feature type="domain" description="Zn(2)-C6 fungal-type" evidence="3">
    <location>
        <begin position="915"/>
        <end position="943"/>
    </location>
</feature>
<reference evidence="5" key="1">
    <citation type="journal article" date="2015" name="BMC Genomics">
        <title>Genomic and transcriptomic analysis of the endophytic fungus Pestalotiopsis fici reveals its lifestyle and high potential for synthesis of natural products.</title>
        <authorList>
            <person name="Wang X."/>
            <person name="Zhang X."/>
            <person name="Liu L."/>
            <person name="Xiang M."/>
            <person name="Wang W."/>
            <person name="Sun X."/>
            <person name="Che Y."/>
            <person name="Guo L."/>
            <person name="Liu G."/>
            <person name="Guo L."/>
            <person name="Wang C."/>
            <person name="Yin W.B."/>
            <person name="Stadler M."/>
            <person name="Zhang X."/>
            <person name="Liu X."/>
        </authorList>
    </citation>
    <scope>NUCLEOTIDE SEQUENCE [LARGE SCALE GENOMIC DNA]</scope>
    <source>
        <strain evidence="5">W106-1 / CGMCC3.15140</strain>
    </source>
</reference>
<dbReference type="InterPro" id="IPR036864">
    <property type="entry name" value="Zn2-C6_fun-type_DNA-bd_sf"/>
</dbReference>
<dbReference type="Pfam" id="PF00172">
    <property type="entry name" value="Zn_clus"/>
    <property type="match status" value="1"/>
</dbReference>
<dbReference type="InterPro" id="IPR003959">
    <property type="entry name" value="ATPase_AAA_core"/>
</dbReference>
<organism evidence="4 5">
    <name type="scientific">Pestalotiopsis fici (strain W106-1 / CGMCC3.15140)</name>
    <dbReference type="NCBI Taxonomy" id="1229662"/>
    <lineage>
        <taxon>Eukaryota</taxon>
        <taxon>Fungi</taxon>
        <taxon>Dikarya</taxon>
        <taxon>Ascomycota</taxon>
        <taxon>Pezizomycotina</taxon>
        <taxon>Sordariomycetes</taxon>
        <taxon>Xylariomycetidae</taxon>
        <taxon>Amphisphaeriales</taxon>
        <taxon>Sporocadaceae</taxon>
        <taxon>Pestalotiopsis</taxon>
    </lineage>
</organism>
<dbReference type="SUPFAM" id="SSF52540">
    <property type="entry name" value="P-loop containing nucleoside triphosphate hydrolases"/>
    <property type="match status" value="1"/>
</dbReference>
<dbReference type="Pfam" id="PF22942">
    <property type="entry name" value="DUF7025"/>
    <property type="match status" value="1"/>
</dbReference>
<dbReference type="InterPro" id="IPR003593">
    <property type="entry name" value="AAA+_ATPase"/>
</dbReference>
<dbReference type="SMART" id="SM00382">
    <property type="entry name" value="AAA"/>
    <property type="match status" value="1"/>
</dbReference>
<dbReference type="InterPro" id="IPR056599">
    <property type="entry name" value="AAA_lid_fung"/>
</dbReference>
<dbReference type="GO" id="GO:0005524">
    <property type="term" value="F:ATP binding"/>
    <property type="evidence" value="ECO:0007669"/>
    <property type="project" value="InterPro"/>
</dbReference>
<dbReference type="KEGG" id="pfy:PFICI_11074"/>
<dbReference type="PROSITE" id="PS50048">
    <property type="entry name" value="ZN2_CY6_FUNGAL_2"/>
    <property type="match status" value="1"/>
</dbReference>
<name>W3WTN3_PESFW</name>
<dbReference type="OrthoDB" id="10042665at2759"/>
<evidence type="ECO:0000259" key="3">
    <source>
        <dbReference type="PROSITE" id="PS50048"/>
    </source>
</evidence>
<protein>
    <recommendedName>
        <fullName evidence="3">Zn(2)-C6 fungal-type domain-containing protein</fullName>
    </recommendedName>
</protein>
<dbReference type="Pfam" id="PF23232">
    <property type="entry name" value="AAA_lid_13"/>
    <property type="match status" value="1"/>
</dbReference>